<proteinExistence type="predicted"/>
<dbReference type="OMA" id="HPSMLEK"/>
<dbReference type="InterPro" id="IPR002925">
    <property type="entry name" value="Dienelactn_hydro"/>
</dbReference>
<protein>
    <submittedName>
        <fullName evidence="2">Alpha/Beta hydrolase protein</fullName>
    </submittedName>
</protein>
<dbReference type="SUPFAM" id="SSF53474">
    <property type="entry name" value="alpha/beta-Hydrolases"/>
    <property type="match status" value="1"/>
</dbReference>
<evidence type="ECO:0000313" key="2">
    <source>
        <dbReference type="EMBL" id="ORY87804.1"/>
    </source>
</evidence>
<dbReference type="GeneID" id="63782554"/>
<dbReference type="EMBL" id="MCFI01000001">
    <property type="protein sequence ID" value="ORY87804.1"/>
    <property type="molecule type" value="Genomic_DNA"/>
</dbReference>
<dbReference type="OrthoDB" id="10019231at2759"/>
<feature type="domain" description="Dienelactone hydrolase" evidence="1">
    <location>
        <begin position="26"/>
        <end position="237"/>
    </location>
</feature>
<organism evidence="2 3">
    <name type="scientific">Protomyces lactucae-debilis</name>
    <dbReference type="NCBI Taxonomy" id="2754530"/>
    <lineage>
        <taxon>Eukaryota</taxon>
        <taxon>Fungi</taxon>
        <taxon>Dikarya</taxon>
        <taxon>Ascomycota</taxon>
        <taxon>Taphrinomycotina</taxon>
        <taxon>Taphrinomycetes</taxon>
        <taxon>Taphrinales</taxon>
        <taxon>Protomycetaceae</taxon>
        <taxon>Protomyces</taxon>
    </lineage>
</organism>
<dbReference type="GO" id="GO:0016787">
    <property type="term" value="F:hydrolase activity"/>
    <property type="evidence" value="ECO:0007669"/>
    <property type="project" value="UniProtKB-KW"/>
</dbReference>
<accession>A0A1Y2FWX6</accession>
<dbReference type="PANTHER" id="PTHR17630">
    <property type="entry name" value="DIENELACTONE HYDROLASE"/>
    <property type="match status" value="1"/>
</dbReference>
<dbReference type="AlphaFoldDB" id="A0A1Y2FWX6"/>
<name>A0A1Y2FWX6_PROLT</name>
<dbReference type="InterPro" id="IPR029058">
    <property type="entry name" value="AB_hydrolase_fold"/>
</dbReference>
<dbReference type="Pfam" id="PF01738">
    <property type="entry name" value="DLH"/>
    <property type="match status" value="1"/>
</dbReference>
<sequence length="239" mass="26116">MVGQCCSTGFTWDGKPVGSETKLASMDAYVTGDNKDRTILICPDIFGWKLNNTRLLADHFAQEANATVYLVDPFEGGAVKVEDMNNGKFDLNGFIAKNNKEKLYPAYEAVVKELKAKYKKIGIASYCYGGWTAAQLGGKGKNLVDVIHLAHPSLLTNELLDGIAVPALFIVPETDPIFTSELQAHAKEVLPKSGAAFKWIDFPGVAHGFATRGDPSNDTQRKALEKAKNDTVDWFNSQL</sequence>
<gene>
    <name evidence="2" type="ORF">BCR37DRAFT_11562</name>
</gene>
<reference evidence="2 3" key="1">
    <citation type="submission" date="2016-07" db="EMBL/GenBank/DDBJ databases">
        <title>Pervasive Adenine N6-methylation of Active Genes in Fungi.</title>
        <authorList>
            <consortium name="DOE Joint Genome Institute"/>
            <person name="Mondo S.J."/>
            <person name="Dannebaum R.O."/>
            <person name="Kuo R.C."/>
            <person name="Labutti K."/>
            <person name="Haridas S."/>
            <person name="Kuo A."/>
            <person name="Salamov A."/>
            <person name="Ahrendt S.R."/>
            <person name="Lipzen A."/>
            <person name="Sullivan W."/>
            <person name="Andreopoulos W.B."/>
            <person name="Clum A."/>
            <person name="Lindquist E."/>
            <person name="Daum C."/>
            <person name="Ramamoorthy G.K."/>
            <person name="Gryganskyi A."/>
            <person name="Culley D."/>
            <person name="Magnuson J.K."/>
            <person name="James T.Y."/>
            <person name="O'Malley M.A."/>
            <person name="Stajich J.E."/>
            <person name="Spatafora J.W."/>
            <person name="Visel A."/>
            <person name="Grigoriev I.V."/>
        </authorList>
    </citation>
    <scope>NUCLEOTIDE SEQUENCE [LARGE SCALE GENOMIC DNA]</scope>
    <source>
        <strain evidence="2 3">12-1054</strain>
    </source>
</reference>
<dbReference type="Gene3D" id="3.40.50.1820">
    <property type="entry name" value="alpha/beta hydrolase"/>
    <property type="match status" value="1"/>
</dbReference>
<evidence type="ECO:0000313" key="3">
    <source>
        <dbReference type="Proteomes" id="UP000193685"/>
    </source>
</evidence>
<dbReference type="Proteomes" id="UP000193685">
    <property type="component" value="Unassembled WGS sequence"/>
</dbReference>
<dbReference type="PANTHER" id="PTHR17630:SF55">
    <property type="entry name" value="DIENELACTONE HYDROLASE FAMILY PROTEIN (AFU_ORTHOLOGUE AFUA_1G01900)"/>
    <property type="match status" value="1"/>
</dbReference>
<dbReference type="RefSeq" id="XP_040728299.1">
    <property type="nucleotide sequence ID" value="XM_040865955.1"/>
</dbReference>
<keyword evidence="3" id="KW-1185">Reference proteome</keyword>
<comment type="caution">
    <text evidence="2">The sequence shown here is derived from an EMBL/GenBank/DDBJ whole genome shotgun (WGS) entry which is preliminary data.</text>
</comment>
<keyword evidence="2" id="KW-0378">Hydrolase</keyword>
<evidence type="ECO:0000259" key="1">
    <source>
        <dbReference type="Pfam" id="PF01738"/>
    </source>
</evidence>
<dbReference type="STRING" id="56484.A0A1Y2FWX6"/>